<protein>
    <submittedName>
        <fullName evidence="1">Uncharacterized protein</fullName>
    </submittedName>
</protein>
<dbReference type="Proteomes" id="UP001233673">
    <property type="component" value="Unassembled WGS sequence"/>
</dbReference>
<evidence type="ECO:0000313" key="2">
    <source>
        <dbReference type="Proteomes" id="UP001233673"/>
    </source>
</evidence>
<dbReference type="RefSeq" id="WP_091928935.1">
    <property type="nucleotide sequence ID" value="NZ_JASNFN010000008.1"/>
</dbReference>
<gene>
    <name evidence="1" type="ORF">QOZ88_08925</name>
</gene>
<organism evidence="1 2">
    <name type="scientific">Blastococcus carthaginiensis</name>
    <dbReference type="NCBI Taxonomy" id="3050034"/>
    <lineage>
        <taxon>Bacteria</taxon>
        <taxon>Bacillati</taxon>
        <taxon>Actinomycetota</taxon>
        <taxon>Actinomycetes</taxon>
        <taxon>Geodermatophilales</taxon>
        <taxon>Geodermatophilaceae</taxon>
        <taxon>Blastococcus</taxon>
    </lineage>
</organism>
<dbReference type="Pfam" id="PF21853">
    <property type="entry name" value="DUF6912"/>
    <property type="match status" value="1"/>
</dbReference>
<sequence length="170" mass="18381">MRVYLPATTNVLRTLVDEGRLTAPQTVFAITPQLRRFYAVSDAEADTEELEYAALLAAARASLRLLDLDPLAARRRAVLAADVPDAAVTPMDDPHVDPGAARVEHEIRVEDVASAHLDDAEAEDDVRAAVAVVLEADLGSEDAQFVVDQAEGHELGWYATQEIGPVLELL</sequence>
<accession>A0ABT9IB11</accession>
<comment type="caution">
    <text evidence="1">The sequence shown here is derived from an EMBL/GenBank/DDBJ whole genome shotgun (WGS) entry which is preliminary data.</text>
</comment>
<name>A0ABT9IB11_9ACTN</name>
<proteinExistence type="predicted"/>
<dbReference type="InterPro" id="IPR054206">
    <property type="entry name" value="DUF6912"/>
</dbReference>
<reference evidence="2" key="1">
    <citation type="submission" date="2023-05" db="EMBL/GenBank/DDBJ databases">
        <title>Draft genome of Pseudofrankia sp. BMG5.37.</title>
        <authorList>
            <person name="Gtari M."/>
            <person name="Ghodhbane F."/>
            <person name="Sbissi I."/>
        </authorList>
    </citation>
    <scope>NUCLEOTIDE SEQUENCE [LARGE SCALE GENOMIC DNA]</scope>
    <source>
        <strain evidence="2">BMG 814</strain>
    </source>
</reference>
<evidence type="ECO:0000313" key="1">
    <source>
        <dbReference type="EMBL" id="MDP5182761.1"/>
    </source>
</evidence>
<dbReference type="EMBL" id="JASNFN010000008">
    <property type="protein sequence ID" value="MDP5182761.1"/>
    <property type="molecule type" value="Genomic_DNA"/>
</dbReference>
<keyword evidence="2" id="KW-1185">Reference proteome</keyword>